<evidence type="ECO:0000313" key="2">
    <source>
        <dbReference type="Proteomes" id="UP001066276"/>
    </source>
</evidence>
<organism evidence="1 2">
    <name type="scientific">Pleurodeles waltl</name>
    <name type="common">Iberian ribbed newt</name>
    <dbReference type="NCBI Taxonomy" id="8319"/>
    <lineage>
        <taxon>Eukaryota</taxon>
        <taxon>Metazoa</taxon>
        <taxon>Chordata</taxon>
        <taxon>Craniata</taxon>
        <taxon>Vertebrata</taxon>
        <taxon>Euteleostomi</taxon>
        <taxon>Amphibia</taxon>
        <taxon>Batrachia</taxon>
        <taxon>Caudata</taxon>
        <taxon>Salamandroidea</taxon>
        <taxon>Salamandridae</taxon>
        <taxon>Pleurodelinae</taxon>
        <taxon>Pleurodeles</taxon>
    </lineage>
</organism>
<keyword evidence="2" id="KW-1185">Reference proteome</keyword>
<dbReference type="EMBL" id="JANPWB010000013">
    <property type="protein sequence ID" value="KAJ1110887.1"/>
    <property type="molecule type" value="Genomic_DNA"/>
</dbReference>
<proteinExistence type="predicted"/>
<evidence type="ECO:0000313" key="1">
    <source>
        <dbReference type="EMBL" id="KAJ1110887.1"/>
    </source>
</evidence>
<name>A0AAV7N6G8_PLEWA</name>
<dbReference type="Proteomes" id="UP001066276">
    <property type="component" value="Chromosome 9"/>
</dbReference>
<comment type="caution">
    <text evidence="1">The sequence shown here is derived from an EMBL/GenBank/DDBJ whole genome shotgun (WGS) entry which is preliminary data.</text>
</comment>
<accession>A0AAV7N6G8</accession>
<protein>
    <submittedName>
        <fullName evidence="1">Uncharacterized protein</fullName>
    </submittedName>
</protein>
<sequence>MFVHPPPGFSLLSKFRSPVLLLVTPPSASSLLSAFSSVLFPARKPPGSSFDAGSSRGFAVNSFGAGLVPAAPAQVVFTDGPHRWNLRDKKTIYRKREKNKKPVLEGWRLGDQKTIYRKRKKNKKPVLEGTLVYRG</sequence>
<gene>
    <name evidence="1" type="ORF">NDU88_008233</name>
</gene>
<dbReference type="AlphaFoldDB" id="A0AAV7N6G8"/>
<reference evidence="1" key="1">
    <citation type="journal article" date="2022" name="bioRxiv">
        <title>Sequencing and chromosome-scale assembly of the giantPleurodeles waltlgenome.</title>
        <authorList>
            <person name="Brown T."/>
            <person name="Elewa A."/>
            <person name="Iarovenko S."/>
            <person name="Subramanian E."/>
            <person name="Araus A.J."/>
            <person name="Petzold A."/>
            <person name="Susuki M."/>
            <person name="Suzuki K.-i.T."/>
            <person name="Hayashi T."/>
            <person name="Toyoda A."/>
            <person name="Oliveira C."/>
            <person name="Osipova E."/>
            <person name="Leigh N.D."/>
            <person name="Simon A."/>
            <person name="Yun M.H."/>
        </authorList>
    </citation>
    <scope>NUCLEOTIDE SEQUENCE</scope>
    <source>
        <strain evidence="1">20211129_DDA</strain>
        <tissue evidence="1">Liver</tissue>
    </source>
</reference>